<evidence type="ECO:0000256" key="1">
    <source>
        <dbReference type="ARBA" id="ARBA00001974"/>
    </source>
</evidence>
<dbReference type="SUPFAM" id="SSF51905">
    <property type="entry name" value="FAD/NAD(P)-binding domain"/>
    <property type="match status" value="1"/>
</dbReference>
<protein>
    <submittedName>
        <fullName evidence="5">FAD-dependent oxidoreductase</fullName>
    </submittedName>
</protein>
<comment type="caution">
    <text evidence="5">The sequence shown here is derived from an EMBL/GenBank/DDBJ whole genome shotgun (WGS) entry which is preliminary data.</text>
</comment>
<dbReference type="EMBL" id="JABBXH010000004">
    <property type="protein sequence ID" value="NMP32584.1"/>
    <property type="molecule type" value="Genomic_DNA"/>
</dbReference>
<dbReference type="PANTHER" id="PTHR43260:SF1">
    <property type="entry name" value="KSDD-LIKE STEROID DEHYDROGENASE RV0785"/>
    <property type="match status" value="1"/>
</dbReference>
<dbReference type="Pfam" id="PF00890">
    <property type="entry name" value="FAD_binding_2"/>
    <property type="match status" value="1"/>
</dbReference>
<organism evidence="5 6">
    <name type="scientific">Thalassotalea algicola</name>
    <dbReference type="NCBI Taxonomy" id="2716224"/>
    <lineage>
        <taxon>Bacteria</taxon>
        <taxon>Pseudomonadati</taxon>
        <taxon>Pseudomonadota</taxon>
        <taxon>Gammaproteobacteria</taxon>
        <taxon>Alteromonadales</taxon>
        <taxon>Colwelliaceae</taxon>
        <taxon>Thalassotalea</taxon>
    </lineage>
</organism>
<dbReference type="PANTHER" id="PTHR43260">
    <property type="entry name" value="3-KETOSTEROID-DELTA-1-DEHYDROGENASE"/>
    <property type="match status" value="1"/>
</dbReference>
<dbReference type="PIRSF" id="PIRSF036654">
    <property type="entry name" value="UCP036654"/>
    <property type="match status" value="1"/>
</dbReference>
<evidence type="ECO:0000256" key="3">
    <source>
        <dbReference type="ARBA" id="ARBA00023002"/>
    </source>
</evidence>
<dbReference type="Gene3D" id="3.50.50.60">
    <property type="entry name" value="FAD/NAD(P)-binding domain"/>
    <property type="match status" value="1"/>
</dbReference>
<dbReference type="AlphaFoldDB" id="A0A7Y0Q722"/>
<dbReference type="RefSeq" id="WP_169075907.1">
    <property type="nucleotide sequence ID" value="NZ_JABBXH010000004.1"/>
</dbReference>
<dbReference type="InterPro" id="IPR003953">
    <property type="entry name" value="FAD-dep_OxRdtase_2_FAD-bd"/>
</dbReference>
<dbReference type="Proteomes" id="UP000568664">
    <property type="component" value="Unassembled WGS sequence"/>
</dbReference>
<dbReference type="PROSITE" id="PS51257">
    <property type="entry name" value="PROKAR_LIPOPROTEIN"/>
    <property type="match status" value="1"/>
</dbReference>
<dbReference type="InterPro" id="IPR036188">
    <property type="entry name" value="FAD/NAD-bd_sf"/>
</dbReference>
<gene>
    <name evidence="5" type="ORF">HII17_13540</name>
</gene>
<accession>A0A7Y0Q722</accession>
<keyword evidence="2" id="KW-0285">Flavoprotein</keyword>
<keyword evidence="6" id="KW-1185">Reference proteome</keyword>
<dbReference type="Gene3D" id="3.90.700.10">
    <property type="entry name" value="Succinate dehydrogenase/fumarate reductase flavoprotein, catalytic domain"/>
    <property type="match status" value="1"/>
</dbReference>
<reference evidence="5 6" key="1">
    <citation type="submission" date="2020-04" db="EMBL/GenBank/DDBJ databases">
        <title>Thalassotalea sp. M1531, isolated from the surface of marine red alga.</title>
        <authorList>
            <person name="Pang L."/>
            <person name="Lu D.-C."/>
        </authorList>
    </citation>
    <scope>NUCLEOTIDE SEQUENCE [LARGE SCALE GENOMIC DNA]</scope>
    <source>
        <strain evidence="5 6">M1531</strain>
    </source>
</reference>
<dbReference type="InterPro" id="IPR014614">
    <property type="entry name" value="KsdD_DH"/>
</dbReference>
<proteinExistence type="predicted"/>
<evidence type="ECO:0000313" key="5">
    <source>
        <dbReference type="EMBL" id="NMP32584.1"/>
    </source>
</evidence>
<evidence type="ECO:0000313" key="6">
    <source>
        <dbReference type="Proteomes" id="UP000568664"/>
    </source>
</evidence>
<comment type="cofactor">
    <cofactor evidence="1">
        <name>FAD</name>
        <dbReference type="ChEBI" id="CHEBI:57692"/>
    </cofactor>
</comment>
<dbReference type="GO" id="GO:0016627">
    <property type="term" value="F:oxidoreductase activity, acting on the CH-CH group of donors"/>
    <property type="evidence" value="ECO:0007669"/>
    <property type="project" value="InterPro"/>
</dbReference>
<feature type="domain" description="FAD-dependent oxidoreductase 2 FAD-binding" evidence="4">
    <location>
        <begin position="9"/>
        <end position="520"/>
    </location>
</feature>
<name>A0A7Y0Q722_9GAMM</name>
<dbReference type="InterPro" id="IPR027477">
    <property type="entry name" value="Succ_DH/fumarate_Rdtase_cat_sf"/>
</dbReference>
<keyword evidence="3" id="KW-0560">Oxidoreductase</keyword>
<evidence type="ECO:0000259" key="4">
    <source>
        <dbReference type="Pfam" id="PF00890"/>
    </source>
</evidence>
<evidence type="ECO:0000256" key="2">
    <source>
        <dbReference type="ARBA" id="ARBA00022630"/>
    </source>
</evidence>
<sequence length="539" mass="59347">MNENSLKCDTAIAGGGVAGLACALELLKKGQQVTIVDRDTPERLGGLARWAFGGMALCSTAQQKRMKIPDNPTRLLEDWQSFAEFSSNDKWPELWAKEYAEKNHEQVYLWLASLGLKFLPAVNWVERGLYKPGNSLPRYHVLWGTGWELVEVIIAHLKPYIESGQLTILHQHKVIAPIYQDDKVVGLTATNELEVNSTEFAISATNVVIACGGINGSAEQVKKHCVEGETMVPEQFLNGANPISDGTLHNAVASIGADITRQDHMWNYAAGVPHPQAEFDGHGLSLIPCKSALWLNHTGTRIGPQPLITGFDTNDLCQQVTKQEKPWTWQVLNYDIAAKELAVSGSLHNPSIKNKKLFSFLKEILFGNHRLVNQMLEESEDFVCADSIEALTEKMNALTGEAYIDVAHLKQQVASYDKKLLSGEALENDDQVRRIRHARQWRPDKLRTCKPAPIAHGKTKLIAIKLQLITRKSLGGIKTNLQSQVLDEYDKPILGLYSIGEAAGFGGGGASGKRSLEGTFLSGCILTARNAANKITKIN</sequence>